<dbReference type="Pfam" id="PF00072">
    <property type="entry name" value="Response_reg"/>
    <property type="match status" value="1"/>
</dbReference>
<accession>A0A1Y2K143</accession>
<dbReference type="InterPro" id="IPR011006">
    <property type="entry name" value="CheY-like_superfamily"/>
</dbReference>
<evidence type="ECO:0000313" key="15">
    <source>
        <dbReference type="EMBL" id="OSM00011.1"/>
    </source>
</evidence>
<proteinExistence type="predicted"/>
<comment type="catalytic activity">
    <reaction evidence="1">
        <text>ATP + protein L-histidine = ADP + protein N-phospho-L-histidine.</text>
        <dbReference type="EC" id="2.7.13.3"/>
    </reaction>
</comment>
<evidence type="ECO:0000256" key="12">
    <source>
        <dbReference type="SAM" id="Coils"/>
    </source>
</evidence>
<dbReference type="CDD" id="cd00082">
    <property type="entry name" value="HisKA"/>
    <property type="match status" value="1"/>
</dbReference>
<dbReference type="GO" id="GO:0005524">
    <property type="term" value="F:ATP binding"/>
    <property type="evidence" value="ECO:0007669"/>
    <property type="project" value="UniProtKB-KW"/>
</dbReference>
<evidence type="ECO:0000256" key="1">
    <source>
        <dbReference type="ARBA" id="ARBA00000085"/>
    </source>
</evidence>
<evidence type="ECO:0000259" key="14">
    <source>
        <dbReference type="PROSITE" id="PS50110"/>
    </source>
</evidence>
<keyword evidence="3 11" id="KW-0597">Phosphoprotein</keyword>
<dbReference type="Gene3D" id="3.40.50.2300">
    <property type="match status" value="1"/>
</dbReference>
<evidence type="ECO:0000256" key="11">
    <source>
        <dbReference type="PROSITE-ProRule" id="PRU00169"/>
    </source>
</evidence>
<dbReference type="PANTHER" id="PTHR45339:SF1">
    <property type="entry name" value="HYBRID SIGNAL TRANSDUCTION HISTIDINE KINASE J"/>
    <property type="match status" value="1"/>
</dbReference>
<dbReference type="CDD" id="cd17546">
    <property type="entry name" value="REC_hyHK_CKI1_RcsC-like"/>
    <property type="match status" value="1"/>
</dbReference>
<dbReference type="STRING" id="1434232.MAIT1_00413"/>
<feature type="coiled-coil region" evidence="12">
    <location>
        <begin position="181"/>
        <end position="236"/>
    </location>
</feature>
<evidence type="ECO:0000256" key="10">
    <source>
        <dbReference type="ARBA" id="ARBA00068150"/>
    </source>
</evidence>
<evidence type="ECO:0000256" key="6">
    <source>
        <dbReference type="ARBA" id="ARBA00022777"/>
    </source>
</evidence>
<gene>
    <name evidence="15" type="ORF">MAIT1_00413</name>
</gene>
<dbReference type="PRINTS" id="PR00344">
    <property type="entry name" value="BCTRLSENSOR"/>
</dbReference>
<feature type="domain" description="Response regulatory" evidence="14">
    <location>
        <begin position="500"/>
        <end position="619"/>
    </location>
</feature>
<comment type="subunit">
    <text evidence="9">At low DSF concentrations, interacts with RpfF.</text>
</comment>
<dbReference type="GO" id="GO:0000155">
    <property type="term" value="F:phosphorelay sensor kinase activity"/>
    <property type="evidence" value="ECO:0007669"/>
    <property type="project" value="InterPro"/>
</dbReference>
<dbReference type="InterPro" id="IPR003661">
    <property type="entry name" value="HisK_dim/P_dom"/>
</dbReference>
<dbReference type="EMBL" id="LVJN01000021">
    <property type="protein sequence ID" value="OSM00011.1"/>
    <property type="molecule type" value="Genomic_DNA"/>
</dbReference>
<keyword evidence="8" id="KW-0902">Two-component regulatory system</keyword>
<dbReference type="InterPro" id="IPR001789">
    <property type="entry name" value="Sig_transdc_resp-reg_receiver"/>
</dbReference>
<organism evidence="15 16">
    <name type="scientific">Magnetofaba australis IT-1</name>
    <dbReference type="NCBI Taxonomy" id="1434232"/>
    <lineage>
        <taxon>Bacteria</taxon>
        <taxon>Pseudomonadati</taxon>
        <taxon>Pseudomonadota</taxon>
        <taxon>Magnetococcia</taxon>
        <taxon>Magnetococcales</taxon>
        <taxon>Magnetococcaceae</taxon>
        <taxon>Magnetofaba</taxon>
    </lineage>
</organism>
<dbReference type="InterPro" id="IPR036890">
    <property type="entry name" value="HATPase_C_sf"/>
</dbReference>
<evidence type="ECO:0000313" key="16">
    <source>
        <dbReference type="Proteomes" id="UP000194003"/>
    </source>
</evidence>
<feature type="domain" description="Histidine kinase" evidence="13">
    <location>
        <begin position="243"/>
        <end position="461"/>
    </location>
</feature>
<evidence type="ECO:0000256" key="3">
    <source>
        <dbReference type="ARBA" id="ARBA00022553"/>
    </source>
</evidence>
<dbReference type="PANTHER" id="PTHR45339">
    <property type="entry name" value="HYBRID SIGNAL TRANSDUCTION HISTIDINE KINASE J"/>
    <property type="match status" value="1"/>
</dbReference>
<dbReference type="SUPFAM" id="SSF55874">
    <property type="entry name" value="ATPase domain of HSP90 chaperone/DNA topoisomerase II/histidine kinase"/>
    <property type="match status" value="1"/>
</dbReference>
<dbReference type="InterPro" id="IPR018771">
    <property type="entry name" value="PocR_dom"/>
</dbReference>
<dbReference type="FunFam" id="3.30.565.10:FF:000010">
    <property type="entry name" value="Sensor histidine kinase RcsC"/>
    <property type="match status" value="1"/>
</dbReference>
<evidence type="ECO:0000256" key="4">
    <source>
        <dbReference type="ARBA" id="ARBA00022679"/>
    </source>
</evidence>
<dbReference type="SMART" id="SM00448">
    <property type="entry name" value="REC"/>
    <property type="match status" value="1"/>
</dbReference>
<name>A0A1Y2K143_9PROT</name>
<keyword evidence="16" id="KW-1185">Reference proteome</keyword>
<evidence type="ECO:0000256" key="5">
    <source>
        <dbReference type="ARBA" id="ARBA00022741"/>
    </source>
</evidence>
<keyword evidence="7" id="KW-0067">ATP-binding</keyword>
<dbReference type="Pfam" id="PF00512">
    <property type="entry name" value="HisKA"/>
    <property type="match status" value="1"/>
</dbReference>
<keyword evidence="6 15" id="KW-0418">Kinase</keyword>
<dbReference type="PROSITE" id="PS50109">
    <property type="entry name" value="HIS_KIN"/>
    <property type="match status" value="1"/>
</dbReference>
<dbReference type="SMART" id="SM00387">
    <property type="entry name" value="HATPase_c"/>
    <property type="match status" value="1"/>
</dbReference>
<protein>
    <recommendedName>
        <fullName evidence="10">Sensory/regulatory protein RpfC</fullName>
        <ecNumber evidence="2">2.7.13.3</ecNumber>
    </recommendedName>
</protein>
<evidence type="ECO:0000256" key="8">
    <source>
        <dbReference type="ARBA" id="ARBA00023012"/>
    </source>
</evidence>
<dbReference type="OrthoDB" id="8477070at2"/>
<evidence type="ECO:0000259" key="13">
    <source>
        <dbReference type="PROSITE" id="PS50109"/>
    </source>
</evidence>
<dbReference type="Proteomes" id="UP000194003">
    <property type="component" value="Unassembled WGS sequence"/>
</dbReference>
<evidence type="ECO:0000256" key="2">
    <source>
        <dbReference type="ARBA" id="ARBA00012438"/>
    </source>
</evidence>
<dbReference type="SUPFAM" id="SSF52172">
    <property type="entry name" value="CheY-like"/>
    <property type="match status" value="1"/>
</dbReference>
<dbReference type="Gene3D" id="1.10.287.130">
    <property type="match status" value="1"/>
</dbReference>
<dbReference type="RefSeq" id="WP_085446219.1">
    <property type="nucleotide sequence ID" value="NZ_LVJN01000021.1"/>
</dbReference>
<dbReference type="InterPro" id="IPR004358">
    <property type="entry name" value="Sig_transdc_His_kin-like_C"/>
</dbReference>
<dbReference type="Gene3D" id="3.30.565.10">
    <property type="entry name" value="Histidine kinase-like ATPase, C-terminal domain"/>
    <property type="match status" value="1"/>
</dbReference>
<evidence type="ECO:0000256" key="7">
    <source>
        <dbReference type="ARBA" id="ARBA00022840"/>
    </source>
</evidence>
<dbReference type="InterPro" id="IPR005467">
    <property type="entry name" value="His_kinase_dom"/>
</dbReference>
<dbReference type="CDD" id="cd16922">
    <property type="entry name" value="HATPase_EvgS-ArcB-TorS-like"/>
    <property type="match status" value="1"/>
</dbReference>
<dbReference type="Pfam" id="PF02518">
    <property type="entry name" value="HATPase_c"/>
    <property type="match status" value="1"/>
</dbReference>
<dbReference type="Pfam" id="PF10114">
    <property type="entry name" value="PocR"/>
    <property type="match status" value="1"/>
</dbReference>
<dbReference type="AlphaFoldDB" id="A0A1Y2K143"/>
<dbReference type="PROSITE" id="PS50110">
    <property type="entry name" value="RESPONSE_REGULATORY"/>
    <property type="match status" value="1"/>
</dbReference>
<comment type="caution">
    <text evidence="15">The sequence shown here is derived from an EMBL/GenBank/DDBJ whole genome shotgun (WGS) entry which is preliminary data.</text>
</comment>
<dbReference type="EC" id="2.7.13.3" evidence="2"/>
<feature type="modified residue" description="4-aspartylphosphate" evidence="11">
    <location>
        <position position="549"/>
    </location>
</feature>
<dbReference type="FunFam" id="1.10.287.130:FF:000002">
    <property type="entry name" value="Two-component osmosensing histidine kinase"/>
    <property type="match status" value="1"/>
</dbReference>
<sequence>MKYAFTEIFDIPVLTRICEGFTRMTGSTTALLSLDGHVHIATGWQPVCMQFHRVNPGTAQRCTESDTILAGQLKEGNQYNVYQCKNGLVDVAAPIRVRGEHMANFFIGQFLFQAPDTDYFHQQARQFGLDEPAYFEALSQVPIISREEVKRRMAFLVELTEVIAQMGVSKLDALMFEEKYRAELEKQVQDRTRELQRNVQELNTLQEKLSEQLDSREALNSELRRAKERADASNRAKSEFLANMSHEIRTPLNTIMGMGELLLEETQSTQCRDHLMVMHSAGEALMSLINDILDLSKIEAGQLALEQCAFDLYELGVTTLKIFQFKSEQERVVALDFYYDPELPQFVVGDRQRIRQVLINLLGNARKFTRSGGVWMGLSAVADERVLFEVVDTGIGIAVDKMERIFRPFEQADNSVARQYGGTGLGLSISRRLVEALGGMLRAESEEGRGSVFSFSIPLRAATHQEVEGLQREFVEQGGGLVSEQSAPPQPQGSPQRGRRVLVVDDSADNRKLISAFLARTQHVLDLAANGQEALNMWADNRYDIIFMDVQMPVMDGLTAVQEIRRMERDRNRAPTPIVALTAHAMQEDERKSLAAGCDFHMTKPVKKNLLLEVIQLHGV</sequence>
<keyword evidence="4" id="KW-0808">Transferase</keyword>
<dbReference type="InterPro" id="IPR036097">
    <property type="entry name" value="HisK_dim/P_sf"/>
</dbReference>
<dbReference type="SUPFAM" id="SSF47384">
    <property type="entry name" value="Homodimeric domain of signal transducing histidine kinase"/>
    <property type="match status" value="1"/>
</dbReference>
<keyword evidence="12" id="KW-0175">Coiled coil</keyword>
<keyword evidence="5" id="KW-0547">Nucleotide-binding</keyword>
<evidence type="ECO:0000256" key="9">
    <source>
        <dbReference type="ARBA" id="ARBA00064003"/>
    </source>
</evidence>
<reference evidence="15 16" key="1">
    <citation type="journal article" date="2016" name="BMC Genomics">
        <title>Combined genomic and structural analyses of a cultured magnetotactic bacterium reveals its niche adaptation to a dynamic environment.</title>
        <authorList>
            <person name="Araujo A.C."/>
            <person name="Morillo V."/>
            <person name="Cypriano J."/>
            <person name="Teixeira L.C."/>
            <person name="Leao P."/>
            <person name="Lyra S."/>
            <person name="Almeida L.G."/>
            <person name="Bazylinski D.A."/>
            <person name="Vasconcellos A.T."/>
            <person name="Abreu F."/>
            <person name="Lins U."/>
        </authorList>
    </citation>
    <scope>NUCLEOTIDE SEQUENCE [LARGE SCALE GENOMIC DNA]</scope>
    <source>
        <strain evidence="15 16">IT-1</strain>
    </source>
</reference>
<dbReference type="InterPro" id="IPR003594">
    <property type="entry name" value="HATPase_dom"/>
</dbReference>
<dbReference type="SMART" id="SM00388">
    <property type="entry name" value="HisKA"/>
    <property type="match status" value="1"/>
</dbReference>